<dbReference type="AlphaFoldDB" id="A0AAV4CMB8"/>
<proteinExistence type="predicted"/>
<dbReference type="Proteomes" id="UP000735302">
    <property type="component" value="Unassembled WGS sequence"/>
</dbReference>
<organism evidence="1 2">
    <name type="scientific">Plakobranchus ocellatus</name>
    <dbReference type="NCBI Taxonomy" id="259542"/>
    <lineage>
        <taxon>Eukaryota</taxon>
        <taxon>Metazoa</taxon>
        <taxon>Spiralia</taxon>
        <taxon>Lophotrochozoa</taxon>
        <taxon>Mollusca</taxon>
        <taxon>Gastropoda</taxon>
        <taxon>Heterobranchia</taxon>
        <taxon>Euthyneura</taxon>
        <taxon>Panpulmonata</taxon>
        <taxon>Sacoglossa</taxon>
        <taxon>Placobranchoidea</taxon>
        <taxon>Plakobranchidae</taxon>
        <taxon>Plakobranchus</taxon>
    </lineage>
</organism>
<sequence length="81" mass="9438">MSHFYKRLTFFPNVILFLRLFGPLSRRILLGFGETLGWAERGHFCRHPWEAMLANRFDDVATGRIFYVSTSGGRLQLGFKI</sequence>
<accession>A0AAV4CMB8</accession>
<evidence type="ECO:0000313" key="1">
    <source>
        <dbReference type="EMBL" id="GFO33001.1"/>
    </source>
</evidence>
<keyword evidence="2" id="KW-1185">Reference proteome</keyword>
<protein>
    <submittedName>
        <fullName evidence="1">Uncharacterized protein</fullName>
    </submittedName>
</protein>
<name>A0AAV4CMB8_9GAST</name>
<comment type="caution">
    <text evidence="1">The sequence shown here is derived from an EMBL/GenBank/DDBJ whole genome shotgun (WGS) entry which is preliminary data.</text>
</comment>
<reference evidence="1 2" key="1">
    <citation type="journal article" date="2021" name="Elife">
        <title>Chloroplast acquisition without the gene transfer in kleptoplastic sea slugs, Plakobranchus ocellatus.</title>
        <authorList>
            <person name="Maeda T."/>
            <person name="Takahashi S."/>
            <person name="Yoshida T."/>
            <person name="Shimamura S."/>
            <person name="Takaki Y."/>
            <person name="Nagai Y."/>
            <person name="Toyoda A."/>
            <person name="Suzuki Y."/>
            <person name="Arimoto A."/>
            <person name="Ishii H."/>
            <person name="Satoh N."/>
            <person name="Nishiyama T."/>
            <person name="Hasebe M."/>
            <person name="Maruyama T."/>
            <person name="Minagawa J."/>
            <person name="Obokata J."/>
            <person name="Shigenobu S."/>
        </authorList>
    </citation>
    <scope>NUCLEOTIDE SEQUENCE [LARGE SCALE GENOMIC DNA]</scope>
</reference>
<gene>
    <name evidence="1" type="ORF">PoB_005950600</name>
</gene>
<dbReference type="EMBL" id="BLXT01006709">
    <property type="protein sequence ID" value="GFO33001.1"/>
    <property type="molecule type" value="Genomic_DNA"/>
</dbReference>
<evidence type="ECO:0000313" key="2">
    <source>
        <dbReference type="Proteomes" id="UP000735302"/>
    </source>
</evidence>